<name>A0A5P9XRT2_ACITH</name>
<dbReference type="AlphaFoldDB" id="A0A5P9XRT2"/>
<dbReference type="RefSeq" id="WP_081577212.1">
    <property type="nucleotide sequence ID" value="NZ_CP045571.1"/>
</dbReference>
<dbReference type="PANTHER" id="PTHR34512">
    <property type="entry name" value="CELL SURFACE PROTEIN"/>
    <property type="match status" value="1"/>
</dbReference>
<dbReference type="EMBL" id="CP045571">
    <property type="protein sequence ID" value="QFX96488.1"/>
    <property type="molecule type" value="Genomic_DNA"/>
</dbReference>
<gene>
    <name evidence="3" type="ORF">GCD22_02272</name>
</gene>
<accession>A0A5P9XRT2</accession>
<evidence type="ECO:0000313" key="4">
    <source>
        <dbReference type="Proteomes" id="UP000363590"/>
    </source>
</evidence>
<dbReference type="KEGG" id="atx:GCD22_02272"/>
<protein>
    <recommendedName>
        <fullName evidence="2">Pyrrolo-quinoline quinone repeat domain-containing protein</fullName>
    </recommendedName>
</protein>
<dbReference type="SMART" id="SM00564">
    <property type="entry name" value="PQQ"/>
    <property type="match status" value="5"/>
</dbReference>
<evidence type="ECO:0000313" key="3">
    <source>
        <dbReference type="EMBL" id="QFX96488.1"/>
    </source>
</evidence>
<dbReference type="Pfam" id="PF13360">
    <property type="entry name" value="PQQ_2"/>
    <property type="match status" value="2"/>
</dbReference>
<evidence type="ECO:0000256" key="1">
    <source>
        <dbReference type="SAM" id="SignalP"/>
    </source>
</evidence>
<dbReference type="Gene3D" id="2.130.10.10">
    <property type="entry name" value="YVTN repeat-like/Quinoprotein amine dehydrogenase"/>
    <property type="match status" value="1"/>
</dbReference>
<feature type="domain" description="Pyrrolo-quinoline quinone repeat" evidence="2">
    <location>
        <begin position="85"/>
        <end position="268"/>
    </location>
</feature>
<proteinExistence type="predicted"/>
<organism evidence="3 4">
    <name type="scientific">Acidithiobacillus thiooxidans ATCC 19377</name>
    <dbReference type="NCBI Taxonomy" id="637390"/>
    <lineage>
        <taxon>Bacteria</taxon>
        <taxon>Pseudomonadati</taxon>
        <taxon>Pseudomonadota</taxon>
        <taxon>Acidithiobacillia</taxon>
        <taxon>Acidithiobacillales</taxon>
        <taxon>Acidithiobacillaceae</taxon>
        <taxon>Acidithiobacillus</taxon>
    </lineage>
</organism>
<feature type="chain" id="PRO_5024408260" description="Pyrrolo-quinoline quinone repeat domain-containing protein" evidence="1">
    <location>
        <begin position="26"/>
        <end position="450"/>
    </location>
</feature>
<feature type="domain" description="Pyrrolo-quinoline quinone repeat" evidence="2">
    <location>
        <begin position="313"/>
        <end position="415"/>
    </location>
</feature>
<evidence type="ECO:0000259" key="2">
    <source>
        <dbReference type="Pfam" id="PF13360"/>
    </source>
</evidence>
<dbReference type="InterPro" id="IPR002372">
    <property type="entry name" value="PQQ_rpt_dom"/>
</dbReference>
<reference evidence="3 4" key="1">
    <citation type="submission" date="2019-10" db="EMBL/GenBank/DDBJ databases">
        <authorList>
            <person name="Wang R."/>
        </authorList>
    </citation>
    <scope>NUCLEOTIDE SEQUENCE [LARGE SCALE GENOMIC DNA]</scope>
    <source>
        <strain evidence="3 4">ATCC 19377</strain>
    </source>
</reference>
<dbReference type="Proteomes" id="UP000363590">
    <property type="component" value="Chromosome"/>
</dbReference>
<dbReference type="Gene3D" id="2.40.10.480">
    <property type="match status" value="1"/>
</dbReference>
<dbReference type="InterPro" id="IPR011047">
    <property type="entry name" value="Quinoprotein_ADH-like_sf"/>
</dbReference>
<dbReference type="GeneID" id="60696547"/>
<dbReference type="InterPro" id="IPR015943">
    <property type="entry name" value="WD40/YVTN_repeat-like_dom_sf"/>
</dbReference>
<keyword evidence="1" id="KW-0732">Signal</keyword>
<sequence length="450" mass="48537">MNHKARLLFPLIMALTGLCSISAVASPDQTPDQWLTYAMSAGHNAVYQSAFPSISWTFSVPGANTINRKIVRKLTTIRDLVGFPIGVAVADGIVFAPNDNGYLYAINATNGRLLWSVNVYNQIMTTPIVATVDNHKVVFVGAGNSVFSYSHAKLFNVKGAKVTRGTDVSAIEAFHEKTGRLEWIYHTKGEDMPTSTYINGKLIFGNGDGHVYALNAKNGFLIWKTGIRSFVSMSSATPVDDGKIVVMGGTNPSRIYAINSSSGKLLWSVHPEGIFSSSGGDGTWAARGNTLIGQIDVRKPNQTKGTSDSEELALNGQTGQVLWSRNLGSGKTPPRNKDAVPTIVNRVIYTGSPVTHTEYAIQLQSGKILWHKTLSARMKAAPMVVQNKLIQPIGNGDIYTLNCQNGSIIHVYHNKLGSFGPQNGVMIGGTYFIGSNSGYMEAIPLEKILG</sequence>
<dbReference type="SUPFAM" id="SSF50998">
    <property type="entry name" value="Quinoprotein alcohol dehydrogenase-like"/>
    <property type="match status" value="3"/>
</dbReference>
<dbReference type="PANTHER" id="PTHR34512:SF30">
    <property type="entry name" value="OUTER MEMBRANE PROTEIN ASSEMBLY FACTOR BAMB"/>
    <property type="match status" value="1"/>
</dbReference>
<feature type="signal peptide" evidence="1">
    <location>
        <begin position="1"/>
        <end position="25"/>
    </location>
</feature>
<dbReference type="InterPro" id="IPR018391">
    <property type="entry name" value="PQQ_b-propeller_rpt"/>
</dbReference>